<proteinExistence type="predicted"/>
<dbReference type="InterPro" id="IPR010056">
    <property type="entry name" value="Phage_rep_org__N"/>
</dbReference>
<protein>
    <recommendedName>
        <fullName evidence="6">Phage replisome organizer, putative, N-terminal region</fullName>
    </recommendedName>
</protein>
<evidence type="ECO:0000256" key="1">
    <source>
        <dbReference type="SAM" id="MobiDB-lite"/>
    </source>
</evidence>
<dbReference type="Proteomes" id="UP000028868">
    <property type="component" value="Unassembled WGS sequence"/>
</dbReference>
<accession>A0A059NWB3</accession>
<reference evidence="4 5" key="2">
    <citation type="submission" date="2014-05" db="EMBL/GenBank/DDBJ databases">
        <title>Draft genome sequence of Halobacillus karajensis HK-03.</title>
        <authorList>
            <person name="Khelaifia S."/>
            <person name="Croce O."/>
            <person name="Lagier J.C."/>
            <person name="Raoult D."/>
        </authorList>
    </citation>
    <scope>NUCLEOTIDE SEQUENCE [LARGE SCALE GENOMIC DNA]</scope>
    <source>
        <strain evidence="4 5">HD-03</strain>
    </source>
</reference>
<name>A0A059NWB3_9BACI</name>
<comment type="caution">
    <text evidence="4">The sequence shown here is derived from an EMBL/GenBank/DDBJ whole genome shotgun (WGS) entry which is preliminary data.</text>
</comment>
<evidence type="ECO:0000259" key="3">
    <source>
        <dbReference type="Pfam" id="PF09681"/>
    </source>
</evidence>
<evidence type="ECO:0000259" key="2">
    <source>
        <dbReference type="Pfam" id="PF09524"/>
    </source>
</evidence>
<reference evidence="5" key="1">
    <citation type="submission" date="2014-03" db="EMBL/GenBank/DDBJ databases">
        <authorList>
            <person name="Urmite Genomes U."/>
        </authorList>
    </citation>
    <scope>NUCLEOTIDE SEQUENCE [LARGE SCALE GENOMIC DNA]</scope>
    <source>
        <strain evidence="5">HD-03</strain>
    </source>
</reference>
<dbReference type="EMBL" id="CCDI010000001">
    <property type="protein sequence ID" value="CDQ22613.1"/>
    <property type="molecule type" value="Genomic_DNA"/>
</dbReference>
<organism evidence="4 5">
    <name type="scientific">Halobacillus karajensis</name>
    <dbReference type="NCBI Taxonomy" id="195088"/>
    <lineage>
        <taxon>Bacteria</taxon>
        <taxon>Bacillati</taxon>
        <taxon>Bacillota</taxon>
        <taxon>Bacilli</taxon>
        <taxon>Bacillales</taxon>
        <taxon>Bacillaceae</taxon>
        <taxon>Halobacillus</taxon>
    </lineage>
</organism>
<dbReference type="NCBIfam" id="TIGR01714">
    <property type="entry name" value="phage_rep_org_N"/>
    <property type="match status" value="1"/>
</dbReference>
<dbReference type="Pfam" id="PF09524">
    <property type="entry name" value="Phg_2220_C"/>
    <property type="match status" value="1"/>
</dbReference>
<dbReference type="NCBIfam" id="TIGR02220">
    <property type="entry name" value="phg_TIGR02220"/>
    <property type="match status" value="1"/>
</dbReference>
<dbReference type="InterPro" id="IPR053162">
    <property type="entry name" value="DnaD"/>
</dbReference>
<feature type="compositionally biased region" description="Basic and acidic residues" evidence="1">
    <location>
        <begin position="128"/>
        <end position="138"/>
    </location>
</feature>
<feature type="region of interest" description="Disordered" evidence="1">
    <location>
        <begin position="121"/>
        <end position="150"/>
    </location>
</feature>
<dbReference type="AlphaFoldDB" id="A0A059NWB3"/>
<dbReference type="PANTHER" id="PTHR37293:SF7">
    <property type="entry name" value="HYPOTHETICAL PHAGE PROTEIN"/>
    <property type="match status" value="1"/>
</dbReference>
<dbReference type="RefSeq" id="WP_051744005.1">
    <property type="nucleotide sequence ID" value="NZ_CCDI010000001.1"/>
</dbReference>
<feature type="domain" description="Phage conserved hypothetical protein C-terminal" evidence="2">
    <location>
        <begin position="168"/>
        <end position="240"/>
    </location>
</feature>
<dbReference type="PANTHER" id="PTHR37293">
    <property type="entry name" value="PHAGE REPLICATION PROTEIN-RELATED"/>
    <property type="match status" value="1"/>
</dbReference>
<evidence type="ECO:0000313" key="5">
    <source>
        <dbReference type="Proteomes" id="UP000028868"/>
    </source>
</evidence>
<keyword evidence="5" id="KW-1185">Reference proteome</keyword>
<gene>
    <name evidence="4" type="ORF">BN983_00826</name>
</gene>
<evidence type="ECO:0008006" key="6">
    <source>
        <dbReference type="Google" id="ProtNLM"/>
    </source>
</evidence>
<sequence length="257" mass="30266">MSEVKWIKLNTHMFEDEKIKLIEQMPDADTILVIWIKLLSQAGKTNASGYIFLSENIPYTDEMLATIFNRPLNTVRMALDVFKQFGMIEMDDNNFISVSNWEKHQNVAGLDKIREQTRQRVAKHREQKKLSQPKEERNVTVTQSNATEEELELEEEKEKKEKIPYVEIVTYLNDVAGTKYRSSTKKTQSLIKARYNEGFTIDDFKKVIDVKWDEWKNDQKMKKFIRPETLFSPKFEGYLNQDMNADDEIDEQFGGLF</sequence>
<dbReference type="Pfam" id="PF09681">
    <property type="entry name" value="Phage_rep_org_N"/>
    <property type="match status" value="1"/>
</dbReference>
<evidence type="ECO:0000313" key="4">
    <source>
        <dbReference type="EMBL" id="CDQ22613.1"/>
    </source>
</evidence>
<dbReference type="InterPro" id="IPR011741">
    <property type="entry name" value="Phg_2220_C"/>
</dbReference>
<feature type="domain" description="Phage replisome organiser N-terminal" evidence="3">
    <location>
        <begin position="6"/>
        <end position="126"/>
    </location>
</feature>